<evidence type="ECO:0000256" key="1">
    <source>
        <dbReference type="SAM" id="MobiDB-lite"/>
    </source>
</evidence>
<dbReference type="AlphaFoldDB" id="A0AAN9RXP0"/>
<evidence type="ECO:0000313" key="5">
    <source>
        <dbReference type="Proteomes" id="UP001386955"/>
    </source>
</evidence>
<dbReference type="Pfam" id="PF01476">
    <property type="entry name" value="LysM"/>
    <property type="match status" value="1"/>
</dbReference>
<dbReference type="CDD" id="cd00118">
    <property type="entry name" value="LysM"/>
    <property type="match status" value="2"/>
</dbReference>
<feature type="chain" id="PRO_5042909778" description="LysM domain-containing protein" evidence="2">
    <location>
        <begin position="24"/>
        <end position="433"/>
    </location>
</feature>
<organism evidence="4 5">
    <name type="scientific">Psophocarpus tetragonolobus</name>
    <name type="common">Winged bean</name>
    <name type="synonym">Dolichos tetragonolobus</name>
    <dbReference type="NCBI Taxonomy" id="3891"/>
    <lineage>
        <taxon>Eukaryota</taxon>
        <taxon>Viridiplantae</taxon>
        <taxon>Streptophyta</taxon>
        <taxon>Embryophyta</taxon>
        <taxon>Tracheophyta</taxon>
        <taxon>Spermatophyta</taxon>
        <taxon>Magnoliopsida</taxon>
        <taxon>eudicotyledons</taxon>
        <taxon>Gunneridae</taxon>
        <taxon>Pentapetalae</taxon>
        <taxon>rosids</taxon>
        <taxon>fabids</taxon>
        <taxon>Fabales</taxon>
        <taxon>Fabaceae</taxon>
        <taxon>Papilionoideae</taxon>
        <taxon>50 kb inversion clade</taxon>
        <taxon>NPAAA clade</taxon>
        <taxon>indigoferoid/millettioid clade</taxon>
        <taxon>Phaseoleae</taxon>
        <taxon>Psophocarpus</taxon>
    </lineage>
</organism>
<dbReference type="InterPro" id="IPR056562">
    <property type="entry name" value="LysM2_CERK1_LYK3_4_5"/>
</dbReference>
<protein>
    <recommendedName>
        <fullName evidence="3">LysM domain-containing protein</fullName>
    </recommendedName>
</protein>
<dbReference type="InterPro" id="IPR036779">
    <property type="entry name" value="LysM_dom_sf"/>
</dbReference>
<proteinExistence type="predicted"/>
<keyword evidence="2" id="KW-0732">Signal</keyword>
<dbReference type="Gene3D" id="3.10.350.10">
    <property type="entry name" value="LysM domain"/>
    <property type="match status" value="2"/>
</dbReference>
<dbReference type="SMART" id="SM00257">
    <property type="entry name" value="LysM"/>
    <property type="match status" value="2"/>
</dbReference>
<keyword evidence="5" id="KW-1185">Reference proteome</keyword>
<sequence length="433" mass="45992">MPNQNTSLHCTFLLLILHVLLNAAPMRCKSTIEPCSNNGSCNALLGYTLYTDLKVSEVASLFQIDPMALLTANAIDISYPDVEHHILPSKLFLKVPITCSCVDGIRKSVSTHYRTRPSDNLSSIANSIYGGLVSPDQLREANSIADPSVLDVGQNLLVPLPCTCFNESDNSLPSIYLSYVVQPIDTLAAIAARYFTTLTDLMNVNDMGTTTISDGDILAVPIPACASKFPNYASDFGLLVPNGSYTIAAGHCVQCSCGPRDLNLYCVPSSLAVSCSSMQCKSSNLMLGNVTVHQSSSGCKVTSCNYDGFVSDTIITTLSLSLQPRCPGSQHLPPLIPPPTSVTKESVFAIAPSPLLLPSSSSSPLLSSLPSEGTVRTAPESSVMPATGSFPRFSHTNGPDSRIASAAPSLVNPLPLMFTFMLLLIKLMIPVAL</sequence>
<feature type="region of interest" description="Disordered" evidence="1">
    <location>
        <begin position="368"/>
        <end position="387"/>
    </location>
</feature>
<evidence type="ECO:0000256" key="2">
    <source>
        <dbReference type="SAM" id="SignalP"/>
    </source>
</evidence>
<feature type="signal peptide" evidence="2">
    <location>
        <begin position="1"/>
        <end position="23"/>
    </location>
</feature>
<dbReference type="PROSITE" id="PS51782">
    <property type="entry name" value="LYSM"/>
    <property type="match status" value="2"/>
</dbReference>
<dbReference type="EMBL" id="JAYMYS010000008">
    <property type="protein sequence ID" value="KAK7385202.1"/>
    <property type="molecule type" value="Genomic_DNA"/>
</dbReference>
<reference evidence="4 5" key="1">
    <citation type="submission" date="2024-01" db="EMBL/GenBank/DDBJ databases">
        <title>The genomes of 5 underutilized Papilionoideae crops provide insights into root nodulation and disease resistanc.</title>
        <authorList>
            <person name="Jiang F."/>
        </authorList>
    </citation>
    <scope>NUCLEOTIDE SEQUENCE [LARGE SCALE GENOMIC DNA]</scope>
    <source>
        <strain evidence="4">DUOXIRENSHENG_FW03</strain>
        <tissue evidence="4">Leaves</tissue>
    </source>
</reference>
<dbReference type="InterPro" id="IPR018392">
    <property type="entry name" value="LysM"/>
</dbReference>
<feature type="domain" description="LysM" evidence="3">
    <location>
        <begin position="177"/>
        <end position="220"/>
    </location>
</feature>
<gene>
    <name evidence="4" type="ORF">VNO78_30915</name>
</gene>
<feature type="domain" description="LysM" evidence="3">
    <location>
        <begin position="111"/>
        <end position="158"/>
    </location>
</feature>
<evidence type="ECO:0000313" key="4">
    <source>
        <dbReference type="EMBL" id="KAK7385202.1"/>
    </source>
</evidence>
<dbReference type="SUPFAM" id="SSF54106">
    <property type="entry name" value="LysM domain"/>
    <property type="match status" value="1"/>
</dbReference>
<dbReference type="Proteomes" id="UP001386955">
    <property type="component" value="Unassembled WGS sequence"/>
</dbReference>
<name>A0AAN9RXP0_PSOTE</name>
<comment type="caution">
    <text evidence="4">The sequence shown here is derived from an EMBL/GenBank/DDBJ whole genome shotgun (WGS) entry which is preliminary data.</text>
</comment>
<evidence type="ECO:0000259" key="3">
    <source>
        <dbReference type="PROSITE" id="PS51782"/>
    </source>
</evidence>
<accession>A0AAN9RXP0</accession>
<dbReference type="PANTHER" id="PTHR33734:SF35">
    <property type="entry name" value="LYSM DOMAIN-CONTAINING GPI-ANCHORED PROTEIN 1"/>
    <property type="match status" value="1"/>
</dbReference>
<dbReference type="PANTHER" id="PTHR33734">
    <property type="entry name" value="LYSM DOMAIN-CONTAINING GPI-ANCHORED PROTEIN 2"/>
    <property type="match status" value="1"/>
</dbReference>
<dbReference type="Pfam" id="PF23472">
    <property type="entry name" value="LysM2_CERK1_LYK3_4_5"/>
    <property type="match status" value="1"/>
</dbReference>